<dbReference type="NCBIfam" id="NF038032">
    <property type="entry name" value="CehA_McbA_metalo"/>
    <property type="match status" value="1"/>
</dbReference>
<gene>
    <name evidence="1" type="ORF">METZ01_LOCUS311696</name>
</gene>
<evidence type="ECO:0000313" key="1">
    <source>
        <dbReference type="EMBL" id="SVC58842.1"/>
    </source>
</evidence>
<name>A0A382NGI3_9ZZZZ</name>
<feature type="non-terminal residue" evidence="1">
    <location>
        <position position="370"/>
    </location>
</feature>
<proteinExistence type="predicted"/>
<protein>
    <submittedName>
        <fullName evidence="1">Uncharacterized protein</fullName>
    </submittedName>
</protein>
<dbReference type="Gene3D" id="3.20.20.140">
    <property type="entry name" value="Metal-dependent hydrolases"/>
    <property type="match status" value="1"/>
</dbReference>
<reference evidence="1" key="1">
    <citation type="submission" date="2018-05" db="EMBL/GenBank/DDBJ databases">
        <authorList>
            <person name="Lanie J.A."/>
            <person name="Ng W.-L."/>
            <person name="Kazmierczak K.M."/>
            <person name="Andrzejewski T.M."/>
            <person name="Davidsen T.M."/>
            <person name="Wayne K.J."/>
            <person name="Tettelin H."/>
            <person name="Glass J.I."/>
            <person name="Rusch D."/>
            <person name="Podicherti R."/>
            <person name="Tsui H.-C.T."/>
            <person name="Winkler M.E."/>
        </authorList>
    </citation>
    <scope>NUCLEOTIDE SEQUENCE</scope>
</reference>
<accession>A0A382NGI3</accession>
<feature type="non-terminal residue" evidence="1">
    <location>
        <position position="1"/>
    </location>
</feature>
<dbReference type="EMBL" id="UINC01099511">
    <property type="protein sequence ID" value="SVC58842.1"/>
    <property type="molecule type" value="Genomic_DNA"/>
</dbReference>
<dbReference type="AlphaFoldDB" id="A0A382NGI3"/>
<organism evidence="1">
    <name type="scientific">marine metagenome</name>
    <dbReference type="NCBI Taxonomy" id="408172"/>
    <lineage>
        <taxon>unclassified sequences</taxon>
        <taxon>metagenomes</taxon>
        <taxon>ecological metagenomes</taxon>
    </lineage>
</organism>
<sequence length="370" mass="41255">WLPRGEVIVDVARGFEYEPLRIKEYIQPGQRELNLRLKRWTNMNKKNWYSGDSHVHFLGTQGAHTESMAEDLNVVNLLQSQWGSLFTNKEDFTGHPSVSQNGDNIVYVSQENRQHFMGHMILWGLKNAVMPWCTDGPGEGDIGGAMETTLSHWADAAHEQGGYVISPHFPNPNGEPATLIATGRLDGVEMLRQTEYNHQEYYRYLNCGYKLPLVGGTDKMDSNVPVGLYRTYVRLDDDQEFTYENWCENVKKGRTFLSGGPIIGLNVEGAQIGDVFRVSGAGEVQISAFAESVIPINTLEIICNGRVVASAKSTGGQRRLEINEKLKGDSHSWVAARAGGPSYFGDLNHMDVWNRGVFAHTSPIYIECGG</sequence>